<dbReference type="Pfam" id="PF00407">
    <property type="entry name" value="Bet_v_1"/>
    <property type="match status" value="1"/>
</dbReference>
<gene>
    <name evidence="3" type="primary">LOC104756671</name>
</gene>
<evidence type="ECO:0000259" key="1">
    <source>
        <dbReference type="SMART" id="SM01037"/>
    </source>
</evidence>
<dbReference type="InterPro" id="IPR000916">
    <property type="entry name" value="Bet_v_I/MLP"/>
</dbReference>
<dbReference type="Gene3D" id="3.30.530.20">
    <property type="match status" value="1"/>
</dbReference>
<evidence type="ECO:0000313" key="2">
    <source>
        <dbReference type="Proteomes" id="UP000694864"/>
    </source>
</evidence>
<organism evidence="2 3">
    <name type="scientific">Camelina sativa</name>
    <name type="common">False flax</name>
    <name type="synonym">Myagrum sativum</name>
    <dbReference type="NCBI Taxonomy" id="90675"/>
    <lineage>
        <taxon>Eukaryota</taxon>
        <taxon>Viridiplantae</taxon>
        <taxon>Streptophyta</taxon>
        <taxon>Embryophyta</taxon>
        <taxon>Tracheophyta</taxon>
        <taxon>Spermatophyta</taxon>
        <taxon>Magnoliopsida</taxon>
        <taxon>eudicotyledons</taxon>
        <taxon>Gunneridae</taxon>
        <taxon>Pentapetalae</taxon>
        <taxon>rosids</taxon>
        <taxon>malvids</taxon>
        <taxon>Brassicales</taxon>
        <taxon>Brassicaceae</taxon>
        <taxon>Camelineae</taxon>
        <taxon>Camelina</taxon>
    </lineage>
</organism>
<evidence type="ECO:0000313" key="3">
    <source>
        <dbReference type="RefSeq" id="XP_010477597.1"/>
    </source>
</evidence>
<keyword evidence="2" id="KW-1185">Reference proteome</keyword>
<dbReference type="CDD" id="cd07816">
    <property type="entry name" value="Bet_v1-like"/>
    <property type="match status" value="1"/>
</dbReference>
<feature type="domain" description="Bet v I/Major latex protein" evidence="1">
    <location>
        <begin position="9"/>
        <end position="160"/>
    </location>
</feature>
<dbReference type="GeneID" id="104756671"/>
<reference evidence="3" key="2">
    <citation type="submission" date="2025-08" db="UniProtKB">
        <authorList>
            <consortium name="RefSeq"/>
        </authorList>
    </citation>
    <scope>IDENTIFICATION</scope>
    <source>
        <tissue evidence="3">Leaf</tissue>
    </source>
</reference>
<dbReference type="RefSeq" id="XP_010477597.1">
    <property type="nucleotide sequence ID" value="XM_010479295.2"/>
</dbReference>
<name>A0ABM0WXK3_CAMSA</name>
<proteinExistence type="predicted"/>
<protein>
    <submittedName>
        <fullName evidence="3">MLP-like protein 31</fullName>
    </submittedName>
</protein>
<dbReference type="SMART" id="SM01037">
    <property type="entry name" value="Bet_v_1"/>
    <property type="match status" value="1"/>
</dbReference>
<dbReference type="InterPro" id="IPR023393">
    <property type="entry name" value="START-like_dom_sf"/>
</dbReference>
<dbReference type="Proteomes" id="UP000694864">
    <property type="component" value="Chromosome 17"/>
</dbReference>
<sequence length="161" mass="17964">MAQATRQSSLEGKVEADVSIKASAKKFHQMLAGRPQDLAKATPDRVKGCTCREGEFGKVGSVIVWNYVLDGQPMVAKERIEAVDEEKNLLVLRVIDGDMMKEFKSFLITIQAIPNIRGPGSVVSCHFKYERIEEKVAHPENLLALFVKTCKDMDELLLSEL</sequence>
<dbReference type="PANTHER" id="PTHR31907">
    <property type="entry name" value="MLP-LIKE PROTEIN 423"/>
    <property type="match status" value="1"/>
</dbReference>
<dbReference type="InterPro" id="IPR051761">
    <property type="entry name" value="MLP-like_ligand-binding"/>
</dbReference>
<dbReference type="SUPFAM" id="SSF55961">
    <property type="entry name" value="Bet v1-like"/>
    <property type="match status" value="1"/>
</dbReference>
<reference evidence="2" key="1">
    <citation type="journal article" date="2014" name="Nat. Commun.">
        <title>The emerging biofuel crop Camelina sativa retains a highly undifferentiated hexaploid genome structure.</title>
        <authorList>
            <person name="Kagale S."/>
            <person name="Koh C."/>
            <person name="Nixon J."/>
            <person name="Bollina V."/>
            <person name="Clarke W.E."/>
            <person name="Tuteja R."/>
            <person name="Spillane C."/>
            <person name="Robinson S.J."/>
            <person name="Links M.G."/>
            <person name="Clarke C."/>
            <person name="Higgins E.E."/>
            <person name="Huebert T."/>
            <person name="Sharpe A.G."/>
            <person name="Parkin I.A."/>
        </authorList>
    </citation>
    <scope>NUCLEOTIDE SEQUENCE [LARGE SCALE GENOMIC DNA]</scope>
    <source>
        <strain evidence="2">cv. DH55</strain>
    </source>
</reference>
<accession>A0ABM0WXK3</accession>